<sequence>MEGLKFLVVVFTLLSCTYNSKQNDRLTMDKLKKAYQFYFDEDNIICTYLNDKWGESNSIEIYDKGLTMRDKGSFAIDPIPFLIGKEKDSTIILEYFMKETKLDHSEEIHMKKARLSKLADFPVEYRIIEGIEGNTTGDKIFVDKIILNDSRDSVFLLRDSLNIRIPLKHFIFRNGNYQFIEIADGLIYYNTIALKPNDIDEFYSKILSKY</sequence>
<dbReference type="EMBL" id="FNZR01000015">
    <property type="protein sequence ID" value="SEL95348.1"/>
    <property type="molecule type" value="Genomic_DNA"/>
</dbReference>
<proteinExistence type="predicted"/>
<evidence type="ECO:0008006" key="3">
    <source>
        <dbReference type="Google" id="ProtNLM"/>
    </source>
</evidence>
<keyword evidence="2" id="KW-1185">Reference proteome</keyword>
<name>A0A1H7UFA2_9SPHI</name>
<reference evidence="2" key="1">
    <citation type="submission" date="2016-10" db="EMBL/GenBank/DDBJ databases">
        <authorList>
            <person name="Varghese N."/>
            <person name="Submissions S."/>
        </authorList>
    </citation>
    <scope>NUCLEOTIDE SEQUENCE [LARGE SCALE GENOMIC DNA]</scope>
    <source>
        <strain evidence="2">Jip14</strain>
    </source>
</reference>
<accession>A0A1H7UFA2</accession>
<dbReference type="PROSITE" id="PS51257">
    <property type="entry name" value="PROKAR_LIPOPROTEIN"/>
    <property type="match status" value="1"/>
</dbReference>
<organism evidence="1 2">
    <name type="scientific">Parapedobacter koreensis</name>
    <dbReference type="NCBI Taxonomy" id="332977"/>
    <lineage>
        <taxon>Bacteria</taxon>
        <taxon>Pseudomonadati</taxon>
        <taxon>Bacteroidota</taxon>
        <taxon>Sphingobacteriia</taxon>
        <taxon>Sphingobacteriales</taxon>
        <taxon>Sphingobacteriaceae</taxon>
        <taxon>Parapedobacter</taxon>
    </lineage>
</organism>
<evidence type="ECO:0000313" key="2">
    <source>
        <dbReference type="Proteomes" id="UP000198916"/>
    </source>
</evidence>
<protein>
    <recommendedName>
        <fullName evidence="3">Lipoprotein</fullName>
    </recommendedName>
</protein>
<dbReference type="Proteomes" id="UP000198916">
    <property type="component" value="Unassembled WGS sequence"/>
</dbReference>
<gene>
    <name evidence="1" type="ORF">SAMN05421740_11521</name>
</gene>
<dbReference type="AlphaFoldDB" id="A0A1H7UFA2"/>
<dbReference type="STRING" id="332977.SAMN05421740_11521"/>
<evidence type="ECO:0000313" key="1">
    <source>
        <dbReference type="EMBL" id="SEL95348.1"/>
    </source>
</evidence>